<accession>A0ABM5V0Z4</accession>
<dbReference type="HAMAP" id="MF_01062">
    <property type="entry name" value="PSRP"/>
    <property type="match status" value="1"/>
</dbReference>
<protein>
    <recommendedName>
        <fullName evidence="5">Putative phosphoenolpyruvate synthase regulatory protein</fullName>
        <shortName evidence="5">PEP synthase regulatory protein</shortName>
        <shortName evidence="5">PSRP</shortName>
        <ecNumber evidence="5">2.7.11.33</ecNumber>
        <ecNumber evidence="5">2.7.4.28</ecNumber>
    </recommendedName>
    <alternativeName>
        <fullName evidence="5">Pyruvate, water dikinase regulatory protein</fullName>
    </alternativeName>
</protein>
<evidence type="ECO:0000256" key="1">
    <source>
        <dbReference type="ARBA" id="ARBA00022527"/>
    </source>
</evidence>
<dbReference type="InterPro" id="IPR005177">
    <property type="entry name" value="Kinase-pyrophosphorylase"/>
</dbReference>
<keyword evidence="3 5" id="KW-0547">Nucleotide-binding</keyword>
<organism evidence="6 7">
    <name type="scientific">Herbaspirillum hiltneri N3</name>
    <dbReference type="NCBI Taxonomy" id="1262470"/>
    <lineage>
        <taxon>Bacteria</taxon>
        <taxon>Pseudomonadati</taxon>
        <taxon>Pseudomonadota</taxon>
        <taxon>Betaproteobacteria</taxon>
        <taxon>Burkholderiales</taxon>
        <taxon>Oxalobacteraceae</taxon>
        <taxon>Herbaspirillum</taxon>
    </lineage>
</organism>
<name>A0ABM5V0Z4_9BURK</name>
<dbReference type="PANTHER" id="PTHR31756">
    <property type="entry name" value="PYRUVATE, PHOSPHATE DIKINASE REGULATORY PROTEIN 1, CHLOROPLASTIC"/>
    <property type="match status" value="1"/>
</dbReference>
<dbReference type="Pfam" id="PF03618">
    <property type="entry name" value="Kinase-PPPase"/>
    <property type="match status" value="1"/>
</dbReference>
<gene>
    <name evidence="6" type="ORF">F506_11755</name>
</gene>
<comment type="catalytic activity">
    <reaction evidence="5">
        <text>[pyruvate, water dikinase] + ADP = [pyruvate, water dikinase]-phosphate + AMP + H(+)</text>
        <dbReference type="Rhea" id="RHEA:46020"/>
        <dbReference type="Rhea" id="RHEA-COMP:11425"/>
        <dbReference type="Rhea" id="RHEA-COMP:11426"/>
        <dbReference type="ChEBI" id="CHEBI:15378"/>
        <dbReference type="ChEBI" id="CHEBI:43176"/>
        <dbReference type="ChEBI" id="CHEBI:68546"/>
        <dbReference type="ChEBI" id="CHEBI:456215"/>
        <dbReference type="ChEBI" id="CHEBI:456216"/>
        <dbReference type="EC" id="2.7.11.33"/>
    </reaction>
</comment>
<dbReference type="EMBL" id="CP011409">
    <property type="protein sequence ID" value="AKZ63255.1"/>
    <property type="molecule type" value="Genomic_DNA"/>
</dbReference>
<dbReference type="EC" id="2.7.11.33" evidence="5"/>
<comment type="function">
    <text evidence="5">Bifunctional serine/threonine kinase and phosphorylase involved in the regulation of the phosphoenolpyruvate synthase (PEPS) by catalyzing its phosphorylation/dephosphorylation.</text>
</comment>
<dbReference type="Proteomes" id="UP000063429">
    <property type="component" value="Chromosome"/>
</dbReference>
<evidence type="ECO:0000313" key="6">
    <source>
        <dbReference type="EMBL" id="AKZ63255.1"/>
    </source>
</evidence>
<sequence>MLDLAPSSCPVPLPPANRTVFFVSDGTGITAETLGHSVLSQFELRFKQVRLPFVDTLDKAYDATRRINEVAEVDGKAPIVFSTLVKADLSAVIRQSRAMHMDLFQTFVEPLEQELGVKSTHTIGRSHNTADSEEYKNRIEAINFSLAHDDGQSNKNLASADVILVGVSRSGKTPTSLYLAMQYGIKAANYPLIPEDFERDKLPSGLVNFKKKIFGLTIAAERLSEVRNERRPGSKYAAIENCRYEINEAEKMMRREGIRWMSSTAKSIEEIAATILQEIKPETR</sequence>
<comment type="catalytic activity">
    <reaction evidence="5">
        <text>[pyruvate, water dikinase]-phosphate + phosphate + H(+) = [pyruvate, water dikinase] + diphosphate</text>
        <dbReference type="Rhea" id="RHEA:48580"/>
        <dbReference type="Rhea" id="RHEA-COMP:11425"/>
        <dbReference type="Rhea" id="RHEA-COMP:11426"/>
        <dbReference type="ChEBI" id="CHEBI:15378"/>
        <dbReference type="ChEBI" id="CHEBI:33019"/>
        <dbReference type="ChEBI" id="CHEBI:43176"/>
        <dbReference type="ChEBI" id="CHEBI:43474"/>
        <dbReference type="ChEBI" id="CHEBI:68546"/>
        <dbReference type="EC" id="2.7.4.28"/>
    </reaction>
</comment>
<keyword evidence="4 5" id="KW-0418">Kinase</keyword>
<dbReference type="NCBIfam" id="NF003742">
    <property type="entry name" value="PRK05339.1"/>
    <property type="match status" value="1"/>
</dbReference>
<evidence type="ECO:0000256" key="5">
    <source>
        <dbReference type="HAMAP-Rule" id="MF_01062"/>
    </source>
</evidence>
<dbReference type="RefSeq" id="WP_053197658.1">
    <property type="nucleotide sequence ID" value="NZ_CP011409.1"/>
</dbReference>
<keyword evidence="1 5" id="KW-0723">Serine/threonine-protein kinase</keyword>
<evidence type="ECO:0000256" key="2">
    <source>
        <dbReference type="ARBA" id="ARBA00022679"/>
    </source>
</evidence>
<keyword evidence="7" id="KW-1185">Reference proteome</keyword>
<evidence type="ECO:0000256" key="4">
    <source>
        <dbReference type="ARBA" id="ARBA00022777"/>
    </source>
</evidence>
<evidence type="ECO:0000256" key="3">
    <source>
        <dbReference type="ARBA" id="ARBA00022741"/>
    </source>
</evidence>
<dbReference type="PANTHER" id="PTHR31756:SF3">
    <property type="entry name" value="PYRUVATE, PHOSPHATE DIKINASE REGULATORY PROTEIN 1, CHLOROPLASTIC"/>
    <property type="match status" value="1"/>
</dbReference>
<proteinExistence type="inferred from homology"/>
<feature type="binding site" evidence="5">
    <location>
        <begin position="166"/>
        <end position="173"/>
    </location>
    <ligand>
        <name>ADP</name>
        <dbReference type="ChEBI" id="CHEBI:456216"/>
    </ligand>
</feature>
<reference evidence="7" key="1">
    <citation type="journal article" date="2015" name="Genome Announc.">
        <title>Complete Genome Sequence of Herbaspirillum hiltneri N3 (DSM 17495), Isolated from Surface-Sterilized Wheat Roots.</title>
        <authorList>
            <person name="Guizelini D."/>
            <person name="Saizaki P.M."/>
            <person name="Coimbra N.A."/>
            <person name="Weiss V.A."/>
            <person name="Faoro H."/>
            <person name="Sfeir M.Z."/>
            <person name="Baura V.A."/>
            <person name="Monteiro R.A."/>
            <person name="Chubatsu L.S."/>
            <person name="Souza E.M."/>
            <person name="Cruz L.M."/>
            <person name="Pedrosa F.O."/>
            <person name="Raittz R.T."/>
            <person name="Marchaukoski J.N."/>
            <person name="Steffens M.B."/>
        </authorList>
    </citation>
    <scope>NUCLEOTIDE SEQUENCE [LARGE SCALE GENOMIC DNA]</scope>
    <source>
        <strain evidence="7">N3</strain>
    </source>
</reference>
<dbReference type="InterPro" id="IPR026530">
    <property type="entry name" value="PSRP"/>
</dbReference>
<keyword evidence="2 5" id="KW-0808">Transferase</keyword>
<comment type="similarity">
    <text evidence="5">Belongs to the pyruvate, phosphate/water dikinase regulatory protein family. PSRP subfamily.</text>
</comment>
<dbReference type="EC" id="2.7.4.28" evidence="5"/>
<evidence type="ECO:0000313" key="7">
    <source>
        <dbReference type="Proteomes" id="UP000063429"/>
    </source>
</evidence>